<organism evidence="2 3">
    <name type="scientific">Pseudidiomarina insulisalsae</name>
    <dbReference type="NCBI Taxonomy" id="575789"/>
    <lineage>
        <taxon>Bacteria</taxon>
        <taxon>Pseudomonadati</taxon>
        <taxon>Pseudomonadota</taxon>
        <taxon>Gammaproteobacteria</taxon>
        <taxon>Alteromonadales</taxon>
        <taxon>Idiomarinaceae</taxon>
        <taxon>Pseudidiomarina</taxon>
    </lineage>
</organism>
<dbReference type="PANTHER" id="PTHR46732:SF8">
    <property type="entry name" value="ATP-DEPENDENT PROTEASE LA (LON) DOMAIN PROTEIN"/>
    <property type="match status" value="1"/>
</dbReference>
<dbReference type="AlphaFoldDB" id="A0A432YMP7"/>
<sequence length="199" mass="22800">MNRVMTNIPLFPLSGHVLPGGTMRLRIFEPRYLRMVREVCAQGEAGRIGMCMFNEQGSVEANTHIHPIATLARVIDFEQRDDGLLGITVEGVSTCEVKDVRVEKDGLRLGEVAVIDHWQTSSLPEDYAHLAERLHQVYQEYPELGECPQDEYLQRADWVCQRWLELLPLNAEVKQDLLRERDCQRALEYLAGLIHESES</sequence>
<evidence type="ECO:0000259" key="1">
    <source>
        <dbReference type="SMART" id="SM00464"/>
    </source>
</evidence>
<reference evidence="3" key="1">
    <citation type="journal article" date="2018" name="Front. Microbiol.">
        <title>Genome-Based Analysis Reveals the Taxonomy and Diversity of the Family Idiomarinaceae.</title>
        <authorList>
            <person name="Liu Y."/>
            <person name="Lai Q."/>
            <person name="Shao Z."/>
        </authorList>
    </citation>
    <scope>NUCLEOTIDE SEQUENCE [LARGE SCALE GENOMIC DNA]</scope>
    <source>
        <strain evidence="3">CVS-6</strain>
    </source>
</reference>
<feature type="domain" description="Lon N-terminal" evidence="1">
    <location>
        <begin position="7"/>
        <end position="196"/>
    </location>
</feature>
<protein>
    <submittedName>
        <fullName evidence="2">Peptidase S16</fullName>
    </submittedName>
</protein>
<dbReference type="Pfam" id="PF02190">
    <property type="entry name" value="LON_substr_bdg"/>
    <property type="match status" value="1"/>
</dbReference>
<accession>A0A432YMP7</accession>
<evidence type="ECO:0000313" key="2">
    <source>
        <dbReference type="EMBL" id="RUO62257.1"/>
    </source>
</evidence>
<proteinExistence type="predicted"/>
<dbReference type="SUPFAM" id="SSF88697">
    <property type="entry name" value="PUA domain-like"/>
    <property type="match status" value="1"/>
</dbReference>
<dbReference type="PANTHER" id="PTHR46732">
    <property type="entry name" value="ATP-DEPENDENT PROTEASE LA (LON) DOMAIN PROTEIN"/>
    <property type="match status" value="1"/>
</dbReference>
<dbReference type="RefSeq" id="WP_126754220.1">
    <property type="nucleotide sequence ID" value="NZ_PIPY01000004.1"/>
</dbReference>
<evidence type="ECO:0000313" key="3">
    <source>
        <dbReference type="Proteomes" id="UP000288259"/>
    </source>
</evidence>
<keyword evidence="3" id="KW-1185">Reference proteome</keyword>
<dbReference type="OrthoDB" id="8558970at2"/>
<dbReference type="SMART" id="SM00464">
    <property type="entry name" value="LON"/>
    <property type="match status" value="1"/>
</dbReference>
<gene>
    <name evidence="2" type="ORF">CWI71_05245</name>
</gene>
<name>A0A432YMP7_9GAMM</name>
<dbReference type="EMBL" id="PIPY01000004">
    <property type="protein sequence ID" value="RUO62257.1"/>
    <property type="molecule type" value="Genomic_DNA"/>
</dbReference>
<dbReference type="Gene3D" id="1.10.4060.10">
    <property type="entry name" value="BPP1347 like domain"/>
    <property type="match status" value="1"/>
</dbReference>
<comment type="caution">
    <text evidence="2">The sequence shown here is derived from an EMBL/GenBank/DDBJ whole genome shotgun (WGS) entry which is preliminary data.</text>
</comment>
<dbReference type="Gene3D" id="2.30.130.40">
    <property type="entry name" value="LON domain-like"/>
    <property type="match status" value="1"/>
</dbReference>
<dbReference type="InterPro" id="IPR015947">
    <property type="entry name" value="PUA-like_sf"/>
</dbReference>
<dbReference type="InterPro" id="IPR003111">
    <property type="entry name" value="Lon_prtase_N"/>
</dbReference>
<dbReference type="Proteomes" id="UP000288259">
    <property type="component" value="Unassembled WGS sequence"/>
</dbReference>
<dbReference type="InterPro" id="IPR046336">
    <property type="entry name" value="Lon_prtase_N_sf"/>
</dbReference>